<evidence type="ECO:0000313" key="2">
    <source>
        <dbReference type="Proteomes" id="UP000294933"/>
    </source>
</evidence>
<dbReference type="VEuPathDB" id="FungiDB:BD410DRAFT_783885"/>
<reference evidence="1 2" key="1">
    <citation type="submission" date="2018-06" db="EMBL/GenBank/DDBJ databases">
        <title>A transcriptomic atlas of mushroom development highlights an independent origin of complex multicellularity.</title>
        <authorList>
            <consortium name="DOE Joint Genome Institute"/>
            <person name="Krizsan K."/>
            <person name="Almasi E."/>
            <person name="Merenyi Z."/>
            <person name="Sahu N."/>
            <person name="Viragh M."/>
            <person name="Koszo T."/>
            <person name="Mondo S."/>
            <person name="Kiss B."/>
            <person name="Balint B."/>
            <person name="Kues U."/>
            <person name="Barry K."/>
            <person name="Hegedus J.C."/>
            <person name="Henrissat B."/>
            <person name="Johnson J."/>
            <person name="Lipzen A."/>
            <person name="Ohm R."/>
            <person name="Nagy I."/>
            <person name="Pangilinan J."/>
            <person name="Yan J."/>
            <person name="Xiong Y."/>
            <person name="Grigoriev I.V."/>
            <person name="Hibbett D.S."/>
            <person name="Nagy L.G."/>
        </authorList>
    </citation>
    <scope>NUCLEOTIDE SEQUENCE [LARGE SCALE GENOMIC DNA]</scope>
    <source>
        <strain evidence="1 2">SZMC22713</strain>
    </source>
</reference>
<dbReference type="AlphaFoldDB" id="A0A4Y7QFN3"/>
<name>A0A4Y7QFN3_9AGAM</name>
<sequence length="70" mass="7695">MIRRNPTMIALCDTDVQDVKEMMAKKRAATEAETISSLGATNTTDALLAQAAKERAKKDAMTNEQRLGLR</sequence>
<keyword evidence="2" id="KW-1185">Reference proteome</keyword>
<proteinExistence type="predicted"/>
<gene>
    <name evidence="1" type="ORF">BD410DRAFT_783885</name>
</gene>
<dbReference type="EMBL" id="ML170162">
    <property type="protein sequence ID" value="TDL25902.1"/>
    <property type="molecule type" value="Genomic_DNA"/>
</dbReference>
<dbReference type="OrthoDB" id="3182478at2759"/>
<protein>
    <submittedName>
        <fullName evidence="1">Uncharacterized protein</fullName>
    </submittedName>
</protein>
<organism evidence="1 2">
    <name type="scientific">Rickenella mellea</name>
    <dbReference type="NCBI Taxonomy" id="50990"/>
    <lineage>
        <taxon>Eukaryota</taxon>
        <taxon>Fungi</taxon>
        <taxon>Dikarya</taxon>
        <taxon>Basidiomycota</taxon>
        <taxon>Agaricomycotina</taxon>
        <taxon>Agaricomycetes</taxon>
        <taxon>Hymenochaetales</taxon>
        <taxon>Rickenellaceae</taxon>
        <taxon>Rickenella</taxon>
    </lineage>
</organism>
<accession>A0A4Y7QFN3</accession>
<dbReference type="Proteomes" id="UP000294933">
    <property type="component" value="Unassembled WGS sequence"/>
</dbReference>
<evidence type="ECO:0000313" key="1">
    <source>
        <dbReference type="EMBL" id="TDL25902.1"/>
    </source>
</evidence>